<dbReference type="SUPFAM" id="SSF55811">
    <property type="entry name" value="Nudix"/>
    <property type="match status" value="1"/>
</dbReference>
<sequence>MVQALEWLARVDENDQVVGQITREGAWAQRRPVRVINAFLVNRRGELWIPHRPLTKRTFPGCLEMSVGGHVKRGETYLSGRD</sequence>
<dbReference type="Proteomes" id="UP000552709">
    <property type="component" value="Unassembled WGS sequence"/>
</dbReference>
<name>A0A7W8JUB8_9DEIO</name>
<organism evidence="1 2">
    <name type="scientific">Deinococcus humi</name>
    <dbReference type="NCBI Taxonomy" id="662880"/>
    <lineage>
        <taxon>Bacteria</taxon>
        <taxon>Thermotogati</taxon>
        <taxon>Deinococcota</taxon>
        <taxon>Deinococci</taxon>
        <taxon>Deinococcales</taxon>
        <taxon>Deinococcaceae</taxon>
        <taxon>Deinococcus</taxon>
    </lineage>
</organism>
<comment type="caution">
    <text evidence="1">The sequence shown here is derived from an EMBL/GenBank/DDBJ whole genome shotgun (WGS) entry which is preliminary data.</text>
</comment>
<accession>A0A7W8JUB8</accession>
<evidence type="ECO:0000313" key="1">
    <source>
        <dbReference type="EMBL" id="MBB5363365.1"/>
    </source>
</evidence>
<gene>
    <name evidence="1" type="ORF">HNQ08_002463</name>
</gene>
<keyword evidence="2" id="KW-1185">Reference proteome</keyword>
<dbReference type="EMBL" id="JACHFL010000005">
    <property type="protein sequence ID" value="MBB5363365.1"/>
    <property type="molecule type" value="Genomic_DNA"/>
</dbReference>
<dbReference type="AlphaFoldDB" id="A0A7W8JUB8"/>
<dbReference type="InterPro" id="IPR015797">
    <property type="entry name" value="NUDIX_hydrolase-like_dom_sf"/>
</dbReference>
<evidence type="ECO:0000313" key="2">
    <source>
        <dbReference type="Proteomes" id="UP000552709"/>
    </source>
</evidence>
<dbReference type="GO" id="GO:0016853">
    <property type="term" value="F:isomerase activity"/>
    <property type="evidence" value="ECO:0007669"/>
    <property type="project" value="UniProtKB-KW"/>
</dbReference>
<dbReference type="Gene3D" id="3.90.79.10">
    <property type="entry name" value="Nucleoside Triphosphate Pyrophosphohydrolase"/>
    <property type="match status" value="1"/>
</dbReference>
<protein>
    <submittedName>
        <fullName evidence="1">Isopentenyldiphosphate isomerase</fullName>
    </submittedName>
</protein>
<proteinExistence type="predicted"/>
<reference evidence="1 2" key="1">
    <citation type="submission" date="2020-08" db="EMBL/GenBank/DDBJ databases">
        <title>Genomic Encyclopedia of Type Strains, Phase IV (KMG-IV): sequencing the most valuable type-strain genomes for metagenomic binning, comparative biology and taxonomic classification.</title>
        <authorList>
            <person name="Goeker M."/>
        </authorList>
    </citation>
    <scope>NUCLEOTIDE SEQUENCE [LARGE SCALE GENOMIC DNA]</scope>
    <source>
        <strain evidence="1 2">DSM 27939</strain>
    </source>
</reference>
<dbReference type="RefSeq" id="WP_229789904.1">
    <property type="nucleotide sequence ID" value="NZ_JACHFL010000005.1"/>
</dbReference>
<keyword evidence="1" id="KW-0413">Isomerase</keyword>